<evidence type="ECO:0000259" key="1">
    <source>
        <dbReference type="Pfam" id="PF24536"/>
    </source>
</evidence>
<dbReference type="PANTHER" id="PTHR16165:SF5">
    <property type="entry name" value="NXPE FAMILY MEMBER 3"/>
    <property type="match status" value="1"/>
</dbReference>
<dbReference type="InterPro" id="IPR026845">
    <property type="entry name" value="NXPH/NXPE"/>
</dbReference>
<name>A0ABP0FYZ6_CLALP</name>
<organism evidence="2 3">
    <name type="scientific">Clavelina lepadiformis</name>
    <name type="common">Light-bulb sea squirt</name>
    <name type="synonym">Ascidia lepadiformis</name>
    <dbReference type="NCBI Taxonomy" id="159417"/>
    <lineage>
        <taxon>Eukaryota</taxon>
        <taxon>Metazoa</taxon>
        <taxon>Chordata</taxon>
        <taxon>Tunicata</taxon>
        <taxon>Ascidiacea</taxon>
        <taxon>Aplousobranchia</taxon>
        <taxon>Clavelinidae</taxon>
        <taxon>Clavelina</taxon>
    </lineage>
</organism>
<feature type="domain" description="NXPE C-terminal" evidence="1">
    <location>
        <begin position="396"/>
        <end position="610"/>
    </location>
</feature>
<protein>
    <recommendedName>
        <fullName evidence="1">NXPE C-terminal domain-containing protein</fullName>
    </recommendedName>
</protein>
<comment type="caution">
    <text evidence="2">The sequence shown here is derived from an EMBL/GenBank/DDBJ whole genome shotgun (WGS) entry which is preliminary data.</text>
</comment>
<sequence length="612" mass="70774">MASKRFFVLLAFGFTYIFVHRYNSLSKKTSNALYNLQEQSLAQDRLADNRMTIILQPKANGNNNVLAVGSDDLLDNALANDEVSYVKNFSIPSETVDPDSAFFANIYKDAYGLPIRGPGLYTYEKPDYNWTQYFPTVMSSLTSLRKIQQIDPITDPMSFTSKRSTVEIDVKESYRVGDVLVAHIQAKNILGEDKVLGGDYFRARLIQKDLFGKIIDGIACKIEDHMNGKYTLRVPLLFEGRMTLEVKLVLPLEGIAFYFDYTSMRNHKGNYFNATLQTNETVECNMDLNNFEKYDNKPTCDYGNPRTGDTWFCAVPPSGKCHPITWMIAEKMFRVSPFDYRGRVRRLFGNIVKIRGSGIQIEILAETDEAQIEEKKSTITSSAPFTYLQQEQWIPTQHSMHCHDLRSCSECFSNKRIYFIGDSTIRQFFYLSVTKFRLEMHGPDHSRIWQQPKVAWSTDSSRNIRIYYRAHGPPLRNPGPPNTRPYLSDFLGVVPGGPEVYIVFNVGLHFLEYETSVYLRRLVLIKDAILQHQQAFPGTKFILRGMNVVEWPQEWLIFRQEVILREVFKNIPNLFYFDLWDFTTVLPLNDYHPSRPVLENQVLLFHNLLCDM</sequence>
<dbReference type="PANTHER" id="PTHR16165">
    <property type="entry name" value="NXPE FAMILY MEMBER"/>
    <property type="match status" value="1"/>
</dbReference>
<dbReference type="EMBL" id="CAWYQH010000097">
    <property type="protein sequence ID" value="CAK8683868.1"/>
    <property type="molecule type" value="Genomic_DNA"/>
</dbReference>
<dbReference type="Pfam" id="PF24536">
    <property type="entry name" value="NXPE4_C"/>
    <property type="match status" value="1"/>
</dbReference>
<dbReference type="Pfam" id="PF06312">
    <property type="entry name" value="Neurexophilin"/>
    <property type="match status" value="1"/>
</dbReference>
<evidence type="ECO:0000313" key="3">
    <source>
        <dbReference type="Proteomes" id="UP001642483"/>
    </source>
</evidence>
<evidence type="ECO:0000313" key="2">
    <source>
        <dbReference type="EMBL" id="CAK8683868.1"/>
    </source>
</evidence>
<dbReference type="InterPro" id="IPR057106">
    <property type="entry name" value="NXPE4_C"/>
</dbReference>
<gene>
    <name evidence="2" type="ORF">CVLEPA_LOCUS14891</name>
</gene>
<dbReference type="Proteomes" id="UP001642483">
    <property type="component" value="Unassembled WGS sequence"/>
</dbReference>
<proteinExistence type="predicted"/>
<reference evidence="2 3" key="1">
    <citation type="submission" date="2024-02" db="EMBL/GenBank/DDBJ databases">
        <authorList>
            <person name="Daric V."/>
            <person name="Darras S."/>
        </authorList>
    </citation>
    <scope>NUCLEOTIDE SEQUENCE [LARGE SCALE GENOMIC DNA]</scope>
</reference>
<keyword evidence="3" id="KW-1185">Reference proteome</keyword>
<accession>A0ABP0FYZ6</accession>